<evidence type="ECO:0000313" key="2">
    <source>
        <dbReference type="EMBL" id="PZG53991.1"/>
    </source>
</evidence>
<dbReference type="PANTHER" id="PTHR48079">
    <property type="entry name" value="PROTEIN YEEZ"/>
    <property type="match status" value="1"/>
</dbReference>
<reference evidence="2 3" key="1">
    <citation type="submission" date="2018-01" db="EMBL/GenBank/DDBJ databases">
        <title>Draft genome sequence of Sphaerisporangium sp. 7K107.</title>
        <authorList>
            <person name="Sahin N."/>
            <person name="Saygin H."/>
            <person name="Ay H."/>
        </authorList>
    </citation>
    <scope>NUCLEOTIDE SEQUENCE [LARGE SCALE GENOMIC DNA]</scope>
    <source>
        <strain evidence="2 3">7K107</strain>
    </source>
</reference>
<evidence type="ECO:0000313" key="3">
    <source>
        <dbReference type="Proteomes" id="UP000248544"/>
    </source>
</evidence>
<evidence type="ECO:0000259" key="1">
    <source>
        <dbReference type="Pfam" id="PF01370"/>
    </source>
</evidence>
<dbReference type="RefSeq" id="WP_111165890.1">
    <property type="nucleotide sequence ID" value="NZ_POUA01000023.1"/>
</dbReference>
<sequence length="309" mass="33454">MRVLLAGATGAVGVPLLSALADAGHKVIAIIRDPAKRQVITNYGAIPVIADVLDREALLRAVDGQGADVVMHQATALRGAPRKLRPDDLTIALRGKGTENLLHAARVVGARRFVTQSLITGYGYCDHGERLLTEDDEFGRHVGTVADLVTDSSVATERQVFAADGIEGIALRYGMFYGKNAFSDMFADMMRKHAPVLPRGRTGVTSFIHVDDAASAAVAAMERGKAGEAYNIVDDEPMSWRDFLTTVARVHGTPRPVVTPQWMIRLAVPYLGCLLIDTKMRVSHAKATRDLAWTPAYRNLHEGLAAHAR</sequence>
<dbReference type="GO" id="GO:0004029">
    <property type="term" value="F:aldehyde dehydrogenase (NAD+) activity"/>
    <property type="evidence" value="ECO:0007669"/>
    <property type="project" value="TreeGrafter"/>
</dbReference>
<keyword evidence="3" id="KW-1185">Reference proteome</keyword>
<comment type="caution">
    <text evidence="2">The sequence shown here is derived from an EMBL/GenBank/DDBJ whole genome shotgun (WGS) entry which is preliminary data.</text>
</comment>
<accession>A0A2W2H055</accession>
<dbReference type="PANTHER" id="PTHR48079:SF6">
    <property type="entry name" value="NAD(P)-BINDING DOMAIN-CONTAINING PROTEIN-RELATED"/>
    <property type="match status" value="1"/>
</dbReference>
<proteinExistence type="predicted"/>
<dbReference type="SUPFAM" id="SSF51735">
    <property type="entry name" value="NAD(P)-binding Rossmann-fold domains"/>
    <property type="match status" value="1"/>
</dbReference>
<dbReference type="InterPro" id="IPR051783">
    <property type="entry name" value="NAD(P)-dependent_oxidoreduct"/>
</dbReference>
<dbReference type="InterPro" id="IPR036291">
    <property type="entry name" value="NAD(P)-bd_dom_sf"/>
</dbReference>
<dbReference type="Gene3D" id="3.40.50.720">
    <property type="entry name" value="NAD(P)-binding Rossmann-like Domain"/>
    <property type="match status" value="1"/>
</dbReference>
<gene>
    <name evidence="2" type="ORF">C1I98_05025</name>
</gene>
<dbReference type="Pfam" id="PF01370">
    <property type="entry name" value="Epimerase"/>
    <property type="match status" value="1"/>
</dbReference>
<dbReference type="GO" id="GO:0005737">
    <property type="term" value="C:cytoplasm"/>
    <property type="evidence" value="ECO:0007669"/>
    <property type="project" value="TreeGrafter"/>
</dbReference>
<dbReference type="EMBL" id="POUA01000023">
    <property type="protein sequence ID" value="PZG53991.1"/>
    <property type="molecule type" value="Genomic_DNA"/>
</dbReference>
<dbReference type="AlphaFoldDB" id="A0A2W2H055"/>
<organism evidence="2 3">
    <name type="scientific">Spongiactinospora gelatinilytica</name>
    <dbReference type="NCBI Taxonomy" id="2666298"/>
    <lineage>
        <taxon>Bacteria</taxon>
        <taxon>Bacillati</taxon>
        <taxon>Actinomycetota</taxon>
        <taxon>Actinomycetes</taxon>
        <taxon>Streptosporangiales</taxon>
        <taxon>Streptosporangiaceae</taxon>
        <taxon>Spongiactinospora</taxon>
    </lineage>
</organism>
<name>A0A2W2H055_9ACTN</name>
<dbReference type="InterPro" id="IPR001509">
    <property type="entry name" value="Epimerase_deHydtase"/>
</dbReference>
<protein>
    <submittedName>
        <fullName evidence="2">NAD(P)-dependent oxidoreductase</fullName>
    </submittedName>
</protein>
<dbReference type="Proteomes" id="UP000248544">
    <property type="component" value="Unassembled WGS sequence"/>
</dbReference>
<feature type="domain" description="NAD-dependent epimerase/dehydratase" evidence="1">
    <location>
        <begin position="3"/>
        <end position="232"/>
    </location>
</feature>